<dbReference type="InterPro" id="IPR016024">
    <property type="entry name" value="ARM-type_fold"/>
</dbReference>
<dbReference type="PANTHER" id="PTHR45958">
    <property type="entry name" value="RING-TYPE E3 UBIQUITIN TRANSFERASE"/>
    <property type="match status" value="1"/>
</dbReference>
<dbReference type="AlphaFoldDB" id="A0A835HYI3"/>
<dbReference type="OrthoDB" id="1977484at2759"/>
<protein>
    <submittedName>
        <fullName evidence="1">Uncharacterized protein</fullName>
    </submittedName>
</protein>
<gene>
    <name evidence="1" type="ORF">IFM89_030898</name>
</gene>
<reference evidence="1 2" key="1">
    <citation type="submission" date="2020-10" db="EMBL/GenBank/DDBJ databases">
        <title>The Coptis chinensis genome and diversification of protoberbering-type alkaloids.</title>
        <authorList>
            <person name="Wang B."/>
            <person name="Shu S."/>
            <person name="Song C."/>
            <person name="Liu Y."/>
        </authorList>
    </citation>
    <scope>NUCLEOTIDE SEQUENCE [LARGE SCALE GENOMIC DNA]</scope>
    <source>
        <strain evidence="1">HL-2020</strain>
        <tissue evidence="1">Leaf</tissue>
    </source>
</reference>
<dbReference type="Gene3D" id="1.25.10.10">
    <property type="entry name" value="Leucine-rich Repeat Variant"/>
    <property type="match status" value="1"/>
</dbReference>
<keyword evidence="2" id="KW-1185">Reference proteome</keyword>
<sequence>MTRPFSILYQRPTVKVAVSTTKKADPKAHALKAAKAKEIKRPTLKKKAKKICPLETKLAMCAYLGELVLSNDVKVVVARRVGFSLVNVMRSGNLQSREAALKGLNHISSSDASAKVLIEAGILPHLSRTFSLVVQISFPRG</sequence>
<accession>A0A835HYI3</accession>
<evidence type="ECO:0000313" key="1">
    <source>
        <dbReference type="EMBL" id="KAF9607071.1"/>
    </source>
</evidence>
<dbReference type="InterPro" id="IPR011989">
    <property type="entry name" value="ARM-like"/>
</dbReference>
<dbReference type="EMBL" id="JADFTS010000005">
    <property type="protein sequence ID" value="KAF9607071.1"/>
    <property type="molecule type" value="Genomic_DNA"/>
</dbReference>
<dbReference type="InterPro" id="IPR052608">
    <property type="entry name" value="U-box_domain_protein"/>
</dbReference>
<evidence type="ECO:0000313" key="2">
    <source>
        <dbReference type="Proteomes" id="UP000631114"/>
    </source>
</evidence>
<proteinExistence type="predicted"/>
<organism evidence="1 2">
    <name type="scientific">Coptis chinensis</name>
    <dbReference type="NCBI Taxonomy" id="261450"/>
    <lineage>
        <taxon>Eukaryota</taxon>
        <taxon>Viridiplantae</taxon>
        <taxon>Streptophyta</taxon>
        <taxon>Embryophyta</taxon>
        <taxon>Tracheophyta</taxon>
        <taxon>Spermatophyta</taxon>
        <taxon>Magnoliopsida</taxon>
        <taxon>Ranunculales</taxon>
        <taxon>Ranunculaceae</taxon>
        <taxon>Coptidoideae</taxon>
        <taxon>Coptis</taxon>
    </lineage>
</organism>
<dbReference type="Proteomes" id="UP000631114">
    <property type="component" value="Unassembled WGS sequence"/>
</dbReference>
<dbReference type="SUPFAM" id="SSF48371">
    <property type="entry name" value="ARM repeat"/>
    <property type="match status" value="1"/>
</dbReference>
<name>A0A835HYI3_9MAGN</name>
<dbReference type="PANTHER" id="PTHR45958:SF6">
    <property type="entry name" value="U-BOX DOMAIN-CONTAINING PROTEIN 43"/>
    <property type="match status" value="1"/>
</dbReference>
<comment type="caution">
    <text evidence="1">The sequence shown here is derived from an EMBL/GenBank/DDBJ whole genome shotgun (WGS) entry which is preliminary data.</text>
</comment>